<comment type="caution">
    <text evidence="2">The sequence shown here is derived from an EMBL/GenBank/DDBJ whole genome shotgun (WGS) entry which is preliminary data.</text>
</comment>
<keyword evidence="1" id="KW-0812">Transmembrane</keyword>
<dbReference type="PANTHER" id="PTHR31696:SF14">
    <property type="entry name" value="PROTEIN MIZU-KUSSEI 1"/>
    <property type="match status" value="1"/>
</dbReference>
<gene>
    <name evidence="2" type="ORF">DCAF_LOCUS4192</name>
</gene>
<reference evidence="2 3" key="1">
    <citation type="submission" date="2024-01" db="EMBL/GenBank/DDBJ databases">
        <authorList>
            <person name="Waweru B."/>
        </authorList>
    </citation>
    <scope>NUCLEOTIDE SEQUENCE [LARGE SCALE GENOMIC DNA]</scope>
</reference>
<proteinExistence type="predicted"/>
<evidence type="ECO:0000313" key="3">
    <source>
        <dbReference type="Proteomes" id="UP001314170"/>
    </source>
</evidence>
<dbReference type="NCBIfam" id="TIGR01570">
    <property type="entry name" value="A_thal_3588"/>
    <property type="match status" value="1"/>
</dbReference>
<evidence type="ECO:0008006" key="4">
    <source>
        <dbReference type="Google" id="ProtNLM"/>
    </source>
</evidence>
<keyword evidence="1" id="KW-0472">Membrane</keyword>
<keyword evidence="1" id="KW-1133">Transmembrane helix</keyword>
<dbReference type="InterPro" id="IPR006460">
    <property type="entry name" value="MIZ1-like_pln"/>
</dbReference>
<feature type="non-terminal residue" evidence="2">
    <location>
        <position position="1"/>
    </location>
</feature>
<dbReference type="GO" id="GO:0010274">
    <property type="term" value="P:hydrotropism"/>
    <property type="evidence" value="ECO:0007669"/>
    <property type="project" value="InterPro"/>
</dbReference>
<dbReference type="PANTHER" id="PTHR31696">
    <property type="entry name" value="PROTEIN MIZU-KUSSEI 1"/>
    <property type="match status" value="1"/>
</dbReference>
<name>A0AAV1QYG2_9ROSI</name>
<organism evidence="2 3">
    <name type="scientific">Dovyalis caffra</name>
    <dbReference type="NCBI Taxonomy" id="77055"/>
    <lineage>
        <taxon>Eukaryota</taxon>
        <taxon>Viridiplantae</taxon>
        <taxon>Streptophyta</taxon>
        <taxon>Embryophyta</taxon>
        <taxon>Tracheophyta</taxon>
        <taxon>Spermatophyta</taxon>
        <taxon>Magnoliopsida</taxon>
        <taxon>eudicotyledons</taxon>
        <taxon>Gunneridae</taxon>
        <taxon>Pentapetalae</taxon>
        <taxon>rosids</taxon>
        <taxon>fabids</taxon>
        <taxon>Malpighiales</taxon>
        <taxon>Salicaceae</taxon>
        <taxon>Flacourtieae</taxon>
        <taxon>Dovyalis</taxon>
    </lineage>
</organism>
<dbReference type="Pfam" id="PF04759">
    <property type="entry name" value="DUF617"/>
    <property type="match status" value="1"/>
</dbReference>
<evidence type="ECO:0000313" key="2">
    <source>
        <dbReference type="EMBL" id="CAK7326491.1"/>
    </source>
</evidence>
<sequence>KQTYAKILRLSFYLYLFLFLLIFPCSLDFLSQMKTIMAKTPHDSSFSFSRRYFNWRKKIVEDEEDDDEEILTFNSSSQYEEELKDDQELKITVPAAGTTQAAPRKKTLPILAVSRLRSALTVFSKSRSAHHSGLGTRVIGTLFGYRRGHVHFAFQEDAKQNPAFLIELATPTSVLVREMASGLVRVALECEKKPGKKAGKLLEEPLWRAYCNGKKCGYATRRECRPEDWKVLKAVEPVSMGAGVLPGDEAGGSEIGELMYMRARFERVVGSKDSEAFYMMNPDGSGGPELSVYLLRV</sequence>
<dbReference type="Proteomes" id="UP001314170">
    <property type="component" value="Unassembled WGS sequence"/>
</dbReference>
<dbReference type="EMBL" id="CAWUPB010000851">
    <property type="protein sequence ID" value="CAK7326491.1"/>
    <property type="molecule type" value="Genomic_DNA"/>
</dbReference>
<dbReference type="AlphaFoldDB" id="A0AAV1QYG2"/>
<keyword evidence="3" id="KW-1185">Reference proteome</keyword>
<accession>A0AAV1QYG2</accession>
<feature type="transmembrane region" description="Helical" evidence="1">
    <location>
        <begin position="12"/>
        <end position="30"/>
    </location>
</feature>
<evidence type="ECO:0000256" key="1">
    <source>
        <dbReference type="SAM" id="Phobius"/>
    </source>
</evidence>
<protein>
    <recommendedName>
        <fullName evidence="4">Protein MIZU-KUSSEI 1</fullName>
    </recommendedName>
</protein>